<evidence type="ECO:0000313" key="4">
    <source>
        <dbReference type="EnsemblPlants" id="QL10p047785:mrna"/>
    </source>
</evidence>
<dbReference type="EMBL" id="LRBV02000010">
    <property type="status" value="NOT_ANNOTATED_CDS"/>
    <property type="molecule type" value="Genomic_DNA"/>
</dbReference>
<dbReference type="GO" id="GO:0003729">
    <property type="term" value="F:mRNA binding"/>
    <property type="evidence" value="ECO:0007669"/>
    <property type="project" value="TreeGrafter"/>
</dbReference>
<evidence type="ECO:0000256" key="3">
    <source>
        <dbReference type="PROSITE-ProRule" id="PRU00708"/>
    </source>
</evidence>
<reference evidence="4 5" key="1">
    <citation type="journal article" date="2016" name="G3 (Bethesda)">
        <title>First Draft Assembly and Annotation of the Genome of a California Endemic Oak Quercus lobata Nee (Fagaceae).</title>
        <authorList>
            <person name="Sork V.L."/>
            <person name="Fitz-Gibbon S.T."/>
            <person name="Puiu D."/>
            <person name="Crepeau M."/>
            <person name="Gugger P.F."/>
            <person name="Sherman R."/>
            <person name="Stevens K."/>
            <person name="Langley C.H."/>
            <person name="Pellegrini M."/>
            <person name="Salzberg S.L."/>
        </authorList>
    </citation>
    <scope>NUCLEOTIDE SEQUENCE [LARGE SCALE GENOMIC DNA]</scope>
    <source>
        <strain evidence="4 5">cv. SW786</strain>
    </source>
</reference>
<dbReference type="Gene3D" id="1.25.40.10">
    <property type="entry name" value="Tetratricopeptide repeat domain"/>
    <property type="match status" value="2"/>
</dbReference>
<reference evidence="4" key="2">
    <citation type="submission" date="2021-01" db="UniProtKB">
        <authorList>
            <consortium name="EnsemblPlants"/>
        </authorList>
    </citation>
    <scope>IDENTIFICATION</scope>
</reference>
<organism evidence="4 5">
    <name type="scientific">Quercus lobata</name>
    <name type="common">Valley oak</name>
    <dbReference type="NCBI Taxonomy" id="97700"/>
    <lineage>
        <taxon>Eukaryota</taxon>
        <taxon>Viridiplantae</taxon>
        <taxon>Streptophyta</taxon>
        <taxon>Embryophyta</taxon>
        <taxon>Tracheophyta</taxon>
        <taxon>Spermatophyta</taxon>
        <taxon>Magnoliopsida</taxon>
        <taxon>eudicotyledons</taxon>
        <taxon>Gunneridae</taxon>
        <taxon>Pentapetalae</taxon>
        <taxon>rosids</taxon>
        <taxon>fabids</taxon>
        <taxon>Fagales</taxon>
        <taxon>Fagaceae</taxon>
        <taxon>Quercus</taxon>
    </lineage>
</organism>
<dbReference type="EnsemblPlants" id="QL10p047785:mrna">
    <property type="protein sequence ID" value="QL10p047785:mrna"/>
    <property type="gene ID" value="QL10p047785"/>
</dbReference>
<evidence type="ECO:0000313" key="5">
    <source>
        <dbReference type="Proteomes" id="UP000594261"/>
    </source>
</evidence>
<keyword evidence="2" id="KW-0677">Repeat</keyword>
<dbReference type="PANTHER" id="PTHR47933">
    <property type="entry name" value="PENTATRICOPEPTIDE REPEAT-CONTAINING PROTEIN 1, MITOCHONDRIAL"/>
    <property type="match status" value="1"/>
</dbReference>
<dbReference type="InterPro" id="IPR002885">
    <property type="entry name" value="PPR_rpt"/>
</dbReference>
<proteinExistence type="inferred from homology"/>
<dbReference type="PROSITE" id="PS51375">
    <property type="entry name" value="PPR"/>
    <property type="match status" value="1"/>
</dbReference>
<evidence type="ECO:0008006" key="6">
    <source>
        <dbReference type="Google" id="ProtNLM"/>
    </source>
</evidence>
<accession>A0A7N2MS20</accession>
<evidence type="ECO:0000256" key="2">
    <source>
        <dbReference type="ARBA" id="ARBA00022737"/>
    </source>
</evidence>
<protein>
    <recommendedName>
        <fullName evidence="6">Pentatricopeptide repeat-containing protein</fullName>
    </recommendedName>
</protein>
<dbReference type="AlphaFoldDB" id="A0A7N2MS20"/>
<dbReference type="Pfam" id="PF01535">
    <property type="entry name" value="PPR"/>
    <property type="match status" value="1"/>
</dbReference>
<dbReference type="Proteomes" id="UP000594261">
    <property type="component" value="Chromosome 10"/>
</dbReference>
<feature type="repeat" description="PPR" evidence="3">
    <location>
        <begin position="45"/>
        <end position="79"/>
    </location>
</feature>
<evidence type="ECO:0000256" key="1">
    <source>
        <dbReference type="ARBA" id="ARBA00007626"/>
    </source>
</evidence>
<dbReference type="InterPro" id="IPR051240">
    <property type="entry name" value="Mito_RNA-Proc/Resp"/>
</dbReference>
<comment type="similarity">
    <text evidence="1">Belongs to the PPR family. P subfamily.</text>
</comment>
<sequence length="194" mass="22005">MESQFRCKPDNLVDNNMLYVLCKKERSEELIDFALMILRRIEFPDTYSYSNILVGLCKFGRFETAHDVFGEIGRAGLVPTRSAENFLIGELCSLSAKGVVEKVVKDAHRPFTILVPNVGANSGAVQPADAVFWAVHEMGLLPRNLDDAKRVFEIMNKKRCLPDNFTYLALILAHGEARKWEDAYGEARNWEDAY</sequence>
<dbReference type="Gramene" id="QL10p047785:mrna">
    <property type="protein sequence ID" value="QL10p047785:mrna"/>
    <property type="gene ID" value="QL10p047785"/>
</dbReference>
<dbReference type="InParanoid" id="A0A7N2MS20"/>
<dbReference type="PANTHER" id="PTHR47933:SF11">
    <property type="entry name" value="PENTATRICOPEPTIDE REPEAT-CONTAINING PROTEIN 2"/>
    <property type="match status" value="1"/>
</dbReference>
<dbReference type="InterPro" id="IPR011990">
    <property type="entry name" value="TPR-like_helical_dom_sf"/>
</dbReference>
<keyword evidence="5" id="KW-1185">Reference proteome</keyword>
<dbReference type="Pfam" id="PF13812">
    <property type="entry name" value="PPR_3"/>
    <property type="match status" value="1"/>
</dbReference>
<dbReference type="NCBIfam" id="TIGR00756">
    <property type="entry name" value="PPR"/>
    <property type="match status" value="1"/>
</dbReference>
<name>A0A7N2MS20_QUELO</name>